<proteinExistence type="predicted"/>
<accession>A0A6H1WU79</accession>
<evidence type="ECO:0008006" key="3">
    <source>
        <dbReference type="Google" id="ProtNLM"/>
    </source>
</evidence>
<keyword evidence="2" id="KW-1185">Reference proteome</keyword>
<dbReference type="Proteomes" id="UP000501253">
    <property type="component" value="Chromosome"/>
</dbReference>
<evidence type="ECO:0000313" key="2">
    <source>
        <dbReference type="Proteomes" id="UP000501253"/>
    </source>
</evidence>
<dbReference type="RefSeq" id="WP_168720084.1">
    <property type="nucleotide sequence ID" value="NZ_CP042909.1"/>
</dbReference>
<gene>
    <name evidence="1" type="ORF">FVE67_07965</name>
</gene>
<name>A0A6H1WU79_9BACT</name>
<protein>
    <recommendedName>
        <fullName evidence="3">Outer membrane beta-barrel protein</fullName>
    </recommendedName>
</protein>
<evidence type="ECO:0000313" key="1">
    <source>
        <dbReference type="EMBL" id="QJA06731.1"/>
    </source>
</evidence>
<dbReference type="EMBL" id="CP042909">
    <property type="protein sequence ID" value="QJA06731.1"/>
    <property type="molecule type" value="Genomic_DNA"/>
</dbReference>
<organism evidence="1 2">
    <name type="scientific">Thermosulfurimonas marina</name>
    <dbReference type="NCBI Taxonomy" id="2047767"/>
    <lineage>
        <taxon>Bacteria</taxon>
        <taxon>Pseudomonadati</taxon>
        <taxon>Thermodesulfobacteriota</taxon>
        <taxon>Thermodesulfobacteria</taxon>
        <taxon>Thermodesulfobacteriales</taxon>
        <taxon>Thermodesulfobacteriaceae</taxon>
        <taxon>Thermosulfurimonas</taxon>
    </lineage>
</organism>
<reference evidence="1 2" key="1">
    <citation type="submission" date="2019-08" db="EMBL/GenBank/DDBJ databases">
        <title>Complete genome sequence of Thermosulfurimonas marina SU872T, an anaerobic thermophilic chemolithoautotrophic bacterium isolated from a shallow marine hydrothermal vent.</title>
        <authorList>
            <person name="Allioux M."/>
            <person name="Jebbar M."/>
            <person name="Slobodkina G."/>
            <person name="Slobodkin A."/>
            <person name="Moalic Y."/>
            <person name="Frolova A."/>
            <person name="Shao Z."/>
            <person name="Alain K."/>
        </authorList>
    </citation>
    <scope>NUCLEOTIDE SEQUENCE [LARGE SCALE GENOMIC DNA]</scope>
    <source>
        <strain evidence="1 2">SU872</strain>
    </source>
</reference>
<dbReference type="AlphaFoldDB" id="A0A6H1WU79"/>
<sequence length="289" mass="32838">MKRGFKFWIIVGLFCLFTAEVQAEGLKKYLALYGTYLNYGNSAIKEDGYAITVYGSIGDGKKQGLEAALSQLHLNYESPYSDLDQTDYTLVYTYTAGLHPNLSLRLGGHYISSDDKLTDEGWILLGDLTYFVPYRWNIGLEVDYSNYDQWVNLEVFQFSPHAGYFRRLGADSLYLETRAYYIHVDESKSIGLSLKNYYSLELSATWTRGPVSFKILGWAGQQVFAVKTGGFVVYNLTEKYRGGAGAELTYRWENKYLLGLQTHWNTYEEISTGKNVNQTVVTASVGFNF</sequence>
<dbReference type="KEGG" id="tmai:FVE67_07965"/>